<evidence type="ECO:0000313" key="3">
    <source>
        <dbReference type="Proteomes" id="UP000193431"/>
    </source>
</evidence>
<keyword evidence="1" id="KW-0732">Signal</keyword>
<dbReference type="Pfam" id="PF19526">
    <property type="entry name" value="Slr4"/>
    <property type="match status" value="1"/>
</dbReference>
<dbReference type="AlphaFoldDB" id="A0A1W6MHC5"/>
<keyword evidence="3" id="KW-1185">Reference proteome</keyword>
<evidence type="ECO:0000256" key="1">
    <source>
        <dbReference type="SAM" id="SignalP"/>
    </source>
</evidence>
<name>A0A1W6MHC5_9FLAO</name>
<dbReference type="EMBL" id="CP019344">
    <property type="protein sequence ID" value="ARN77014.1"/>
    <property type="molecule type" value="Genomic_DNA"/>
</dbReference>
<dbReference type="RefSeq" id="WP_085765814.1">
    <property type="nucleotide sequence ID" value="NZ_CP019344.1"/>
</dbReference>
<protein>
    <submittedName>
        <fullName evidence="2">Uncharacterized protein</fullName>
    </submittedName>
</protein>
<feature type="chain" id="PRO_5010852120" evidence="1">
    <location>
        <begin position="19"/>
        <end position="270"/>
    </location>
</feature>
<accession>A0A1W6MHC5</accession>
<gene>
    <name evidence="2" type="ORF">BST97_02810</name>
</gene>
<dbReference type="OrthoDB" id="9765957at2"/>
<dbReference type="STRING" id="331648.BST97_02810"/>
<sequence>MKSYIYLLLIAFSLFLNAQAPEAMTYQAVVRDSGGAILSNAQVGMEIGIYQNAVTGSPVYTETHTPTTNTAGLLDIQIGTGTAGTGTFSDIDWSTGNYWLETKIDPAGGTTYTITGNSQLLSVPFAFHSNTTSSVASSSSSPSNSGVTTEFLIPYLPYGPTASQIIYITSYYAEPANRDSNAATVSTDISVEAIDNNGNLYDLGVITSISDERVTKLHTLINNALQAAGLTGNQVAIKITASNSNFNLYPHAGFNVGGNDRMRIEVVRLN</sequence>
<organism evidence="2 3">
    <name type="scientific">Nonlabens spongiae</name>
    <dbReference type="NCBI Taxonomy" id="331648"/>
    <lineage>
        <taxon>Bacteria</taxon>
        <taxon>Pseudomonadati</taxon>
        <taxon>Bacteroidota</taxon>
        <taxon>Flavobacteriia</taxon>
        <taxon>Flavobacteriales</taxon>
        <taxon>Flavobacteriaceae</taxon>
        <taxon>Nonlabens</taxon>
    </lineage>
</organism>
<reference evidence="2 3" key="1">
    <citation type="submission" date="2016-11" db="EMBL/GenBank/DDBJ databases">
        <title>Trade-off between light-utilization and light-protection in marine flavobacteria.</title>
        <authorList>
            <person name="Kumagai Y."/>
        </authorList>
    </citation>
    <scope>NUCLEOTIDE SEQUENCE [LARGE SCALE GENOMIC DNA]</scope>
    <source>
        <strain evidence="2 3">JCM 13191</strain>
    </source>
</reference>
<dbReference type="Proteomes" id="UP000193431">
    <property type="component" value="Chromosome"/>
</dbReference>
<feature type="signal peptide" evidence="1">
    <location>
        <begin position="1"/>
        <end position="18"/>
    </location>
</feature>
<evidence type="ECO:0000313" key="2">
    <source>
        <dbReference type="EMBL" id="ARN77014.1"/>
    </source>
</evidence>
<dbReference type="InterPro" id="IPR045689">
    <property type="entry name" value="Slr4"/>
</dbReference>
<proteinExistence type="predicted"/>